<feature type="domain" description="YbaK/aminoacyl-tRNA synthetase-associated" evidence="1">
    <location>
        <begin position="23"/>
        <end position="141"/>
    </location>
</feature>
<dbReference type="EC" id="3.1.1.-" evidence="2"/>
<protein>
    <submittedName>
        <fullName evidence="2">Ala-tRNA(Pro) deacylase</fullName>
        <ecNumber evidence="2">3.1.1.-</ecNumber>
    </submittedName>
</protein>
<dbReference type="PANTHER" id="PTHR30411">
    <property type="entry name" value="CYTOPLASMIC PROTEIN"/>
    <property type="match status" value="1"/>
</dbReference>
<dbReference type="EMBL" id="JACHHY010000014">
    <property type="protein sequence ID" value="MBB5019172.1"/>
    <property type="molecule type" value="Genomic_DNA"/>
</dbReference>
<dbReference type="InterPro" id="IPR036754">
    <property type="entry name" value="YbaK/aa-tRNA-synt-asso_dom_sf"/>
</dbReference>
<name>A0A840MQW8_9PROT</name>
<accession>A0A840MQW8</accession>
<reference evidence="2 3" key="1">
    <citation type="submission" date="2020-08" db="EMBL/GenBank/DDBJ databases">
        <title>Genomic Encyclopedia of Type Strains, Phase IV (KMG-IV): sequencing the most valuable type-strain genomes for metagenomic binning, comparative biology and taxonomic classification.</title>
        <authorList>
            <person name="Goeker M."/>
        </authorList>
    </citation>
    <scope>NUCLEOTIDE SEQUENCE [LARGE SCALE GENOMIC DNA]</scope>
    <source>
        <strain evidence="2 3">DSM 27165</strain>
    </source>
</reference>
<sequence>MSLAPSLQQYLNQHRVNFKIIEHPRACTARAAACMASVEPRRLAKCVLLSDGDRYLVAVLPADRKVAIKQLSEHLQHAYRMATEDEVAYLFYDCEPGAIPPFGQAYGLPTVVDPSLLEEPDVYFESGDHSSLVQVAGDQFAHLLGPVPRAEISINRY</sequence>
<evidence type="ECO:0000313" key="2">
    <source>
        <dbReference type="EMBL" id="MBB5019172.1"/>
    </source>
</evidence>
<keyword evidence="3" id="KW-1185">Reference proteome</keyword>
<dbReference type="GO" id="GO:0002161">
    <property type="term" value="F:aminoacyl-tRNA deacylase activity"/>
    <property type="evidence" value="ECO:0007669"/>
    <property type="project" value="InterPro"/>
</dbReference>
<dbReference type="AlphaFoldDB" id="A0A840MQW8"/>
<dbReference type="PANTHER" id="PTHR30411:SF9">
    <property type="entry name" value="MULTIFUNCTIONAL SER_THR-TRNA DEACYLASE PROXP-Y"/>
    <property type="match status" value="1"/>
</dbReference>
<dbReference type="Gene3D" id="3.90.960.10">
    <property type="entry name" value="YbaK/aminoacyl-tRNA synthetase-associated domain"/>
    <property type="match status" value="1"/>
</dbReference>
<dbReference type="SUPFAM" id="SSF55826">
    <property type="entry name" value="YbaK/ProRS associated domain"/>
    <property type="match status" value="1"/>
</dbReference>
<organism evidence="2 3">
    <name type="scientific">Chitinivorax tropicus</name>
    <dbReference type="NCBI Taxonomy" id="714531"/>
    <lineage>
        <taxon>Bacteria</taxon>
        <taxon>Pseudomonadati</taxon>
        <taxon>Pseudomonadota</taxon>
        <taxon>Betaproteobacteria</taxon>
        <taxon>Chitinivorax</taxon>
    </lineage>
</organism>
<evidence type="ECO:0000259" key="1">
    <source>
        <dbReference type="Pfam" id="PF04073"/>
    </source>
</evidence>
<dbReference type="RefSeq" id="WP_184039570.1">
    <property type="nucleotide sequence ID" value="NZ_JACHHY010000014.1"/>
</dbReference>
<dbReference type="Pfam" id="PF04073">
    <property type="entry name" value="tRNA_edit"/>
    <property type="match status" value="1"/>
</dbReference>
<keyword evidence="2" id="KW-0378">Hydrolase</keyword>
<dbReference type="CDD" id="cd04332">
    <property type="entry name" value="YbaK_like"/>
    <property type="match status" value="1"/>
</dbReference>
<gene>
    <name evidence="2" type="ORF">HNQ59_002470</name>
</gene>
<evidence type="ECO:0000313" key="3">
    <source>
        <dbReference type="Proteomes" id="UP000575898"/>
    </source>
</evidence>
<proteinExistence type="predicted"/>
<dbReference type="Proteomes" id="UP000575898">
    <property type="component" value="Unassembled WGS sequence"/>
</dbReference>
<comment type="caution">
    <text evidence="2">The sequence shown here is derived from an EMBL/GenBank/DDBJ whole genome shotgun (WGS) entry which is preliminary data.</text>
</comment>
<dbReference type="InterPro" id="IPR007214">
    <property type="entry name" value="YbaK/aa-tRNA-synth-assoc-dom"/>
</dbReference>